<protein>
    <submittedName>
        <fullName evidence="7">Integral membrane protein</fullName>
    </submittedName>
</protein>
<evidence type="ECO:0000256" key="1">
    <source>
        <dbReference type="ARBA" id="ARBA00004141"/>
    </source>
</evidence>
<dbReference type="RefSeq" id="XP_003004559.1">
    <property type="nucleotide sequence ID" value="XM_003004513.1"/>
</dbReference>
<dbReference type="InterPro" id="IPR052185">
    <property type="entry name" value="IPC_Synthase-Related"/>
</dbReference>
<dbReference type="eggNOG" id="ENOG502RF04">
    <property type="taxonomic scope" value="Eukaryota"/>
</dbReference>
<reference evidence="8" key="1">
    <citation type="journal article" date="2011" name="PLoS Pathog.">
        <title>Comparative genomics yields insights into niche adaptation of plant vascular wilt pathogens.</title>
        <authorList>
            <person name="Klosterman S.J."/>
            <person name="Subbarao K.V."/>
            <person name="Kang S."/>
            <person name="Veronese P."/>
            <person name="Gold S.E."/>
            <person name="Thomma B.P.H.J."/>
            <person name="Chen Z."/>
            <person name="Henrissat B."/>
            <person name="Lee Y.-H."/>
            <person name="Park J."/>
            <person name="Garcia-Pedrajas M.D."/>
            <person name="Barbara D.J."/>
            <person name="Anchieta A."/>
            <person name="de Jonge R."/>
            <person name="Santhanam P."/>
            <person name="Maruthachalam K."/>
            <person name="Atallah Z."/>
            <person name="Amyotte S.G."/>
            <person name="Paz Z."/>
            <person name="Inderbitzin P."/>
            <person name="Hayes R.J."/>
            <person name="Heiman D.I."/>
            <person name="Young S."/>
            <person name="Zeng Q."/>
            <person name="Engels R."/>
            <person name="Galagan J."/>
            <person name="Cuomo C.A."/>
            <person name="Dobinson K.F."/>
            <person name="Ma L.-J."/>
        </authorList>
    </citation>
    <scope>NUCLEOTIDE SEQUENCE [LARGE SCALE GENOMIC DNA]</scope>
    <source>
        <strain evidence="8">VaMs.102 / ATCC MYA-4576 / FGSC 10136</strain>
    </source>
</reference>
<proteinExistence type="predicted"/>
<keyword evidence="4 5" id="KW-0472">Membrane</keyword>
<evidence type="ECO:0000313" key="8">
    <source>
        <dbReference type="Proteomes" id="UP000008698"/>
    </source>
</evidence>
<evidence type="ECO:0000313" key="7">
    <source>
        <dbReference type="EMBL" id="EEY19563.1"/>
    </source>
</evidence>
<dbReference type="HOGENOM" id="CLU_692984_0_0_1"/>
<dbReference type="OrthoDB" id="2566866at2759"/>
<gene>
    <name evidence="7" type="ORF">VDBG_05672</name>
</gene>
<dbReference type="GeneID" id="9531550"/>
<feature type="transmembrane region" description="Helical" evidence="5">
    <location>
        <begin position="198"/>
        <end position="218"/>
    </location>
</feature>
<dbReference type="Proteomes" id="UP000008698">
    <property type="component" value="Unassembled WGS sequence"/>
</dbReference>
<name>C9SLJ5_VERA1</name>
<feature type="transmembrane region" description="Helical" evidence="5">
    <location>
        <begin position="117"/>
        <end position="136"/>
    </location>
</feature>
<dbReference type="PROSITE" id="PS51257">
    <property type="entry name" value="PROKAR_LIPOPROTEIN"/>
    <property type="match status" value="1"/>
</dbReference>
<keyword evidence="3 5" id="KW-1133">Transmembrane helix</keyword>
<keyword evidence="2 5" id="KW-0812">Transmembrane</keyword>
<dbReference type="KEGG" id="val:VDBG_05672"/>
<evidence type="ECO:0000256" key="3">
    <source>
        <dbReference type="ARBA" id="ARBA00022989"/>
    </source>
</evidence>
<dbReference type="AlphaFoldDB" id="C9SLJ5"/>
<dbReference type="PANTHER" id="PTHR31310:SF10">
    <property type="entry name" value="INOSITOLPHOSPHOTRANSFERASE AUR1_IPT1 DOMAIN-CONTAINING PROTEIN"/>
    <property type="match status" value="1"/>
</dbReference>
<dbReference type="GO" id="GO:0016020">
    <property type="term" value="C:membrane"/>
    <property type="evidence" value="ECO:0007669"/>
    <property type="project" value="UniProtKB-SubCell"/>
</dbReference>
<feature type="transmembrane region" description="Helical" evidence="5">
    <location>
        <begin position="14"/>
        <end position="35"/>
    </location>
</feature>
<comment type="subcellular location">
    <subcellularLocation>
        <location evidence="1">Membrane</location>
        <topology evidence="1">Multi-pass membrane protein</topology>
    </subcellularLocation>
</comment>
<feature type="domain" description="Inositolphosphotransferase Aur1/Ipt1" evidence="6">
    <location>
        <begin position="183"/>
        <end position="277"/>
    </location>
</feature>
<organism evidence="8">
    <name type="scientific">Verticillium alfalfae (strain VaMs.102 / ATCC MYA-4576 / FGSC 10136)</name>
    <name type="common">Verticillium wilt of alfalfa</name>
    <name type="synonym">Verticillium albo-atrum</name>
    <dbReference type="NCBI Taxonomy" id="526221"/>
    <lineage>
        <taxon>Eukaryota</taxon>
        <taxon>Fungi</taxon>
        <taxon>Dikarya</taxon>
        <taxon>Ascomycota</taxon>
        <taxon>Pezizomycotina</taxon>
        <taxon>Sordariomycetes</taxon>
        <taxon>Hypocreomycetidae</taxon>
        <taxon>Glomerellales</taxon>
        <taxon>Plectosphaerellaceae</taxon>
        <taxon>Verticillium</taxon>
    </lineage>
</organism>
<sequence length="398" mass="44931">MAKAAEPELGAPQFASHAVVEPFIIVGIMVASCYINRRRGFTIIPSSKPDDQGLLGQKLETLDEEDPLSEDYDDLTSSGTISTKTGPKKRNCCGAIVHTPDTSRYANYWHSRFIQKFPFLVEIFYWAVNLLFYVSVKAASELIFATDGVWKTAESHGIAVLNLEHDSIFSFLFPVKEVDVQMWFRTDHQVLLTILNRAYSLIHIPVTVSFLGWYYYAAPTHAQFAAARRMMQLTNLFSFIVFTTYPCMPPRLLPERFGFFDTVRREDAEFHLRHQQVLQPARRLPLAALWLLLLHRHRTALPLGHLPPPPCGARAPHVQDVAGLLRHPQRPLPGLCPDHYRLDGKPLLPRRHGCHRRRVKSGGGGGPGGVQFPYTGARANKKSLRVRHCRATLPSNTP</sequence>
<evidence type="ECO:0000259" key="6">
    <source>
        <dbReference type="Pfam" id="PF14378"/>
    </source>
</evidence>
<keyword evidence="8" id="KW-1185">Reference proteome</keyword>
<dbReference type="EMBL" id="DS985219">
    <property type="protein sequence ID" value="EEY19563.1"/>
    <property type="molecule type" value="Genomic_DNA"/>
</dbReference>
<evidence type="ECO:0000256" key="4">
    <source>
        <dbReference type="ARBA" id="ARBA00023136"/>
    </source>
</evidence>
<dbReference type="InterPro" id="IPR026841">
    <property type="entry name" value="Aur1/Ipt1"/>
</dbReference>
<evidence type="ECO:0000256" key="5">
    <source>
        <dbReference type="SAM" id="Phobius"/>
    </source>
</evidence>
<evidence type="ECO:0000256" key="2">
    <source>
        <dbReference type="ARBA" id="ARBA00022692"/>
    </source>
</evidence>
<dbReference type="PANTHER" id="PTHR31310">
    <property type="match status" value="1"/>
</dbReference>
<accession>C9SLJ5</accession>
<dbReference type="Pfam" id="PF14378">
    <property type="entry name" value="PAP2_3"/>
    <property type="match status" value="1"/>
</dbReference>